<protein>
    <submittedName>
        <fullName evidence="9">CLUMA_CG005967, isoform A</fullName>
    </submittedName>
</protein>
<dbReference type="Gene3D" id="3.40.470.10">
    <property type="entry name" value="Uracil-DNA glycosylase-like domain"/>
    <property type="match status" value="1"/>
</dbReference>
<dbReference type="GO" id="GO:0003677">
    <property type="term" value="F:DNA binding"/>
    <property type="evidence" value="ECO:0007669"/>
    <property type="project" value="UniProtKB-KW"/>
</dbReference>
<dbReference type="Gene3D" id="3.40.140.10">
    <property type="entry name" value="Cytidine Deaminase, domain 2"/>
    <property type="match status" value="1"/>
</dbReference>
<dbReference type="Pfam" id="PF03167">
    <property type="entry name" value="UDG"/>
    <property type="match status" value="1"/>
</dbReference>
<evidence type="ECO:0000256" key="2">
    <source>
        <dbReference type="ARBA" id="ARBA00007889"/>
    </source>
</evidence>
<dbReference type="GO" id="GO:0005634">
    <property type="term" value="C:nucleus"/>
    <property type="evidence" value="ECO:0007669"/>
    <property type="project" value="UniProtKB-SubCell"/>
</dbReference>
<dbReference type="EMBL" id="CVRI01000027">
    <property type="protein sequence ID" value="CRK92408.1"/>
    <property type="molecule type" value="Genomic_DNA"/>
</dbReference>
<evidence type="ECO:0000256" key="3">
    <source>
        <dbReference type="ARBA" id="ARBA00022763"/>
    </source>
</evidence>
<dbReference type="PANTHER" id="PTHR13235">
    <property type="entry name" value="SINGLE-STRAND SELECTIVE MONOFUNCTIONAL URACIL DNA GLYCOSYLASE"/>
    <property type="match status" value="1"/>
</dbReference>
<dbReference type="SUPFAM" id="SSF53927">
    <property type="entry name" value="Cytidine deaminase-like"/>
    <property type="match status" value="1"/>
</dbReference>
<dbReference type="InterPro" id="IPR002125">
    <property type="entry name" value="CMP_dCMP_dom"/>
</dbReference>
<evidence type="ECO:0000256" key="4">
    <source>
        <dbReference type="ARBA" id="ARBA00022801"/>
    </source>
</evidence>
<dbReference type="AlphaFoldDB" id="A0A1J1HWG4"/>
<name>A0A1J1HWG4_9DIPT</name>
<proteinExistence type="inferred from homology"/>
<reference evidence="9 10" key="1">
    <citation type="submission" date="2015-04" db="EMBL/GenBank/DDBJ databases">
        <authorList>
            <person name="Syromyatnikov M.Y."/>
            <person name="Popov V.N."/>
        </authorList>
    </citation>
    <scope>NUCLEOTIDE SEQUENCE [LARGE SCALE GENOMIC DNA]</scope>
</reference>
<accession>A0A1J1HWG4</accession>
<dbReference type="Proteomes" id="UP000183832">
    <property type="component" value="Unassembled WGS sequence"/>
</dbReference>
<evidence type="ECO:0000259" key="8">
    <source>
        <dbReference type="PROSITE" id="PS51747"/>
    </source>
</evidence>
<keyword evidence="5" id="KW-0238">DNA-binding</keyword>
<sequence>MLRKKLKLSANNENDDETLNDSVPNVQLLQNSYSVTFEFEFWEKIWKVEQELANELSKIDFKCDKNIAAVYNPLDYAGDVHKNFMKKYLKKSPTVPFGNVPSVRDWMKIEGVVNKPDNEITAKPIEGFNCNREEQSGKRFWGVLEELCGDPDNFFQHCFVYNICPLAFLTSTGRNITPPEIKGEGKSKLNTTCLNYLTQALNILNPKIIISVGSYANDRIKELKKKKLIPDTIDCKLIPHPIFLVKLNTMEIYMHEALSEAKKSLHEFNEVPVGCVFIYHNNIIARGHNLVNKTVNPTRHAEFVCIDEVLNYCKEKQLNHDEVFSEVIVVVSVEPCIMCMSALCNLRVKEIIYGCKNDRFGGSTVVNVADFLKPETKVKGGVIEDEAMQLLKEFYQGENPLAPISAKQKKKK</sequence>
<dbReference type="CDD" id="cd01285">
    <property type="entry name" value="nucleoside_deaminase"/>
    <property type="match status" value="1"/>
</dbReference>
<evidence type="ECO:0000256" key="7">
    <source>
        <dbReference type="ARBA" id="ARBA00023242"/>
    </source>
</evidence>
<evidence type="ECO:0000256" key="6">
    <source>
        <dbReference type="ARBA" id="ARBA00023204"/>
    </source>
</evidence>
<keyword evidence="10" id="KW-1185">Reference proteome</keyword>
<dbReference type="Pfam" id="PF00383">
    <property type="entry name" value="dCMP_cyt_deam_1"/>
    <property type="match status" value="1"/>
</dbReference>
<evidence type="ECO:0000313" key="9">
    <source>
        <dbReference type="EMBL" id="CRK92408.1"/>
    </source>
</evidence>
<dbReference type="InterPro" id="IPR016193">
    <property type="entry name" value="Cytidine_deaminase-like"/>
</dbReference>
<dbReference type="InterPro" id="IPR005122">
    <property type="entry name" value="Uracil-DNA_glycosylase-like"/>
</dbReference>
<evidence type="ECO:0000256" key="1">
    <source>
        <dbReference type="ARBA" id="ARBA00004123"/>
    </source>
</evidence>
<keyword evidence="3" id="KW-0227">DNA damage</keyword>
<keyword evidence="7" id="KW-0539">Nucleus</keyword>
<keyword evidence="4" id="KW-0378">Hydrolase</keyword>
<dbReference type="PROSITE" id="PS51747">
    <property type="entry name" value="CYT_DCMP_DEAMINASES_2"/>
    <property type="match status" value="1"/>
</dbReference>
<keyword evidence="6" id="KW-0234">DNA repair</keyword>
<organism evidence="9 10">
    <name type="scientific">Clunio marinus</name>
    <dbReference type="NCBI Taxonomy" id="568069"/>
    <lineage>
        <taxon>Eukaryota</taxon>
        <taxon>Metazoa</taxon>
        <taxon>Ecdysozoa</taxon>
        <taxon>Arthropoda</taxon>
        <taxon>Hexapoda</taxon>
        <taxon>Insecta</taxon>
        <taxon>Pterygota</taxon>
        <taxon>Neoptera</taxon>
        <taxon>Endopterygota</taxon>
        <taxon>Diptera</taxon>
        <taxon>Nematocera</taxon>
        <taxon>Chironomoidea</taxon>
        <taxon>Chironomidae</taxon>
        <taxon>Clunio</taxon>
    </lineage>
</organism>
<dbReference type="InterPro" id="IPR036895">
    <property type="entry name" value="Uracil-DNA_glycosylase-like_sf"/>
</dbReference>
<dbReference type="SUPFAM" id="SSF52141">
    <property type="entry name" value="Uracil-DNA glycosylase-like"/>
    <property type="match status" value="1"/>
</dbReference>
<dbReference type="OrthoDB" id="408702at2759"/>
<comment type="similarity">
    <text evidence="2">Belongs to the uracil-DNA glycosylase (UDG) superfamily. SMUG1 family.</text>
</comment>
<evidence type="ECO:0000256" key="5">
    <source>
        <dbReference type="ARBA" id="ARBA00023125"/>
    </source>
</evidence>
<comment type="subcellular location">
    <subcellularLocation>
        <location evidence="1">Nucleus</location>
    </subcellularLocation>
</comment>
<dbReference type="GO" id="GO:0006284">
    <property type="term" value="P:base-excision repair"/>
    <property type="evidence" value="ECO:0007669"/>
    <property type="project" value="InterPro"/>
</dbReference>
<dbReference type="GO" id="GO:0017065">
    <property type="term" value="F:single-strand selective uracil DNA N-glycosylase activity"/>
    <property type="evidence" value="ECO:0007669"/>
    <property type="project" value="InterPro"/>
</dbReference>
<dbReference type="InterPro" id="IPR039134">
    <property type="entry name" value="SMUG1"/>
</dbReference>
<gene>
    <name evidence="9" type="ORF">CLUMA_CG005967</name>
</gene>
<dbReference type="GO" id="GO:0000703">
    <property type="term" value="F:oxidized pyrimidine nucleobase lesion DNA N-glycosylase activity"/>
    <property type="evidence" value="ECO:0007669"/>
    <property type="project" value="TreeGrafter"/>
</dbReference>
<dbReference type="STRING" id="568069.A0A1J1HWG4"/>
<feature type="domain" description="CMP/dCMP-type deaminase" evidence="8">
    <location>
        <begin position="248"/>
        <end position="365"/>
    </location>
</feature>
<evidence type="ECO:0000313" key="10">
    <source>
        <dbReference type="Proteomes" id="UP000183832"/>
    </source>
</evidence>
<dbReference type="PANTHER" id="PTHR13235:SF2">
    <property type="entry name" value="SINGLE-STRAND SELECTIVE MONOFUNCTIONAL URACIL DNA GLYCOSYLASE"/>
    <property type="match status" value="1"/>
</dbReference>